<proteinExistence type="predicted"/>
<dbReference type="PROSITE" id="PS50053">
    <property type="entry name" value="UBIQUITIN_2"/>
    <property type="match status" value="2"/>
</dbReference>
<dbReference type="Pfam" id="PF00240">
    <property type="entry name" value="ubiquitin"/>
    <property type="match status" value="2"/>
</dbReference>
<dbReference type="Gene3D" id="3.10.20.90">
    <property type="entry name" value="Phosphatidylinositol 3-kinase Catalytic Subunit, Chain A, domain 1"/>
    <property type="match status" value="2"/>
</dbReference>
<dbReference type="SMART" id="SM00213">
    <property type="entry name" value="UBQ"/>
    <property type="match status" value="2"/>
</dbReference>
<dbReference type="OrthoDB" id="2012182at2759"/>
<dbReference type="AlphaFoldDB" id="A0A067JQN1"/>
<dbReference type="InterPro" id="IPR029071">
    <property type="entry name" value="Ubiquitin-like_domsf"/>
</dbReference>
<dbReference type="GO" id="GO:0043161">
    <property type="term" value="P:proteasome-mediated ubiquitin-dependent protein catabolic process"/>
    <property type="evidence" value="ECO:0007669"/>
    <property type="project" value="TreeGrafter"/>
</dbReference>
<dbReference type="Proteomes" id="UP000027138">
    <property type="component" value="Unassembled WGS sequence"/>
</dbReference>
<evidence type="ECO:0000259" key="1">
    <source>
        <dbReference type="PROSITE" id="PS50053"/>
    </source>
</evidence>
<dbReference type="InterPro" id="IPR000626">
    <property type="entry name" value="Ubiquitin-like_dom"/>
</dbReference>
<evidence type="ECO:0000313" key="3">
    <source>
        <dbReference type="Proteomes" id="UP000027138"/>
    </source>
</evidence>
<evidence type="ECO:0000313" key="2">
    <source>
        <dbReference type="EMBL" id="KDP26241.1"/>
    </source>
</evidence>
<dbReference type="GO" id="GO:0031593">
    <property type="term" value="F:polyubiquitin modification-dependent protein binding"/>
    <property type="evidence" value="ECO:0007669"/>
    <property type="project" value="TreeGrafter"/>
</dbReference>
<feature type="domain" description="Ubiquitin-like" evidence="1">
    <location>
        <begin position="3"/>
        <end position="79"/>
    </location>
</feature>
<dbReference type="GO" id="GO:0005829">
    <property type="term" value="C:cytosol"/>
    <property type="evidence" value="ECO:0007669"/>
    <property type="project" value="TreeGrafter"/>
</dbReference>
<dbReference type="SUPFAM" id="SSF54236">
    <property type="entry name" value="Ubiquitin-like"/>
    <property type="match status" value="2"/>
</dbReference>
<dbReference type="EMBL" id="KK914917">
    <property type="protein sequence ID" value="KDP26241.1"/>
    <property type="molecule type" value="Genomic_DNA"/>
</dbReference>
<sequence length="169" mass="19595">MANKVSVKIENKDMKLDLSFSPSDSILQVKQRVEDLLEWKAETLSLFYNGEELKNDHSLESYNLKEGGRAHFDLVRPSEPPEPKFYVRVKSHHKEGFLGMRPSYPVSYLKNKIERKWGYDGSNIDLTHDNVLMGDDFTVSYYNISERSVIKLDVKEEDIAIPYPSQHGR</sequence>
<reference evidence="2 3" key="1">
    <citation type="journal article" date="2014" name="PLoS ONE">
        <title>Global Analysis of Gene Expression Profiles in Physic Nut (Jatropha curcas L.) Seedlings Exposed to Salt Stress.</title>
        <authorList>
            <person name="Zhang L."/>
            <person name="Zhang C."/>
            <person name="Wu P."/>
            <person name="Chen Y."/>
            <person name="Li M."/>
            <person name="Jiang H."/>
            <person name="Wu G."/>
        </authorList>
    </citation>
    <scope>NUCLEOTIDE SEQUENCE [LARGE SCALE GENOMIC DNA]</scope>
    <source>
        <strain evidence="3">cv. GZQX0401</strain>
        <tissue evidence="2">Young leaves</tissue>
    </source>
</reference>
<organism evidence="2 3">
    <name type="scientific">Jatropha curcas</name>
    <name type="common">Barbados nut</name>
    <dbReference type="NCBI Taxonomy" id="180498"/>
    <lineage>
        <taxon>Eukaryota</taxon>
        <taxon>Viridiplantae</taxon>
        <taxon>Streptophyta</taxon>
        <taxon>Embryophyta</taxon>
        <taxon>Tracheophyta</taxon>
        <taxon>Spermatophyta</taxon>
        <taxon>Magnoliopsida</taxon>
        <taxon>eudicotyledons</taxon>
        <taxon>Gunneridae</taxon>
        <taxon>Pentapetalae</taxon>
        <taxon>rosids</taxon>
        <taxon>fabids</taxon>
        <taxon>Malpighiales</taxon>
        <taxon>Euphorbiaceae</taxon>
        <taxon>Crotonoideae</taxon>
        <taxon>Jatropheae</taxon>
        <taxon>Jatropha</taxon>
    </lineage>
</organism>
<dbReference type="PANTHER" id="PTHR10621">
    <property type="entry name" value="UV EXCISION REPAIR PROTEIN RAD23"/>
    <property type="match status" value="1"/>
</dbReference>
<feature type="domain" description="Ubiquitin-like" evidence="1">
    <location>
        <begin position="85"/>
        <end position="156"/>
    </location>
</feature>
<dbReference type="PANTHER" id="PTHR10621:SF0">
    <property type="entry name" value="UV EXCISION REPAIR PROTEIN RAD23"/>
    <property type="match status" value="1"/>
</dbReference>
<dbReference type="CDD" id="cd17039">
    <property type="entry name" value="Ubl_ubiquitin_like"/>
    <property type="match status" value="2"/>
</dbReference>
<dbReference type="GO" id="GO:0005654">
    <property type="term" value="C:nucleoplasm"/>
    <property type="evidence" value="ECO:0007669"/>
    <property type="project" value="TreeGrafter"/>
</dbReference>
<gene>
    <name evidence="2" type="ORF">JCGZ_22487</name>
</gene>
<dbReference type="KEGG" id="jcu:105645105"/>
<keyword evidence="3" id="KW-1185">Reference proteome</keyword>
<dbReference type="GO" id="GO:0043130">
    <property type="term" value="F:ubiquitin binding"/>
    <property type="evidence" value="ECO:0007669"/>
    <property type="project" value="TreeGrafter"/>
</dbReference>
<name>A0A067JQN1_JATCU</name>
<protein>
    <recommendedName>
        <fullName evidence="1">Ubiquitin-like domain-containing protein</fullName>
    </recommendedName>
</protein>
<accession>A0A067JQN1</accession>
<dbReference type="GO" id="GO:0070628">
    <property type="term" value="F:proteasome binding"/>
    <property type="evidence" value="ECO:0007669"/>
    <property type="project" value="TreeGrafter"/>
</dbReference>